<comment type="similarity">
    <text evidence="1">Belongs to the UPF0045 family.</text>
</comment>
<dbReference type="KEGG" id="fai:FAD_1815"/>
<evidence type="ECO:0000313" key="3">
    <source>
        <dbReference type="EMBL" id="ARD85654.1"/>
    </source>
</evidence>
<dbReference type="NCBIfam" id="TIGR00106">
    <property type="entry name" value="MTH1187 family thiamine-binding protein"/>
    <property type="match status" value="1"/>
</dbReference>
<dbReference type="PANTHER" id="PTHR33777:SF1">
    <property type="entry name" value="UPF0045 PROTEIN ECM15"/>
    <property type="match status" value="1"/>
</dbReference>
<accession>A0A1V0N6C7</accession>
<evidence type="ECO:0000256" key="1">
    <source>
        <dbReference type="ARBA" id="ARBA00010272"/>
    </source>
</evidence>
<gene>
    <name evidence="3" type="ORF">FAD_1815</name>
</gene>
<dbReference type="EMBL" id="CP015363">
    <property type="protein sequence ID" value="ARD85654.1"/>
    <property type="molecule type" value="Genomic_DNA"/>
</dbReference>
<dbReference type="GO" id="GO:0005829">
    <property type="term" value="C:cytosol"/>
    <property type="evidence" value="ECO:0007669"/>
    <property type="project" value="TreeGrafter"/>
</dbReference>
<name>A0A1V0N6C7_9ARCH</name>
<dbReference type="AlphaFoldDB" id="A0A1V0N6C7"/>
<dbReference type="GeneID" id="31677305"/>
<evidence type="ECO:0000259" key="2">
    <source>
        <dbReference type="Pfam" id="PF01910"/>
    </source>
</evidence>
<dbReference type="STRING" id="74969.FAD_1815"/>
<feature type="domain" description="Thiamine-binding protein" evidence="2">
    <location>
        <begin position="4"/>
        <end position="95"/>
    </location>
</feature>
<dbReference type="InterPro" id="IPR002767">
    <property type="entry name" value="Thiamine_BP"/>
</dbReference>
<reference evidence="3 4" key="1">
    <citation type="submission" date="2011-10" db="EMBL/GenBank/DDBJ databases">
        <title>Metabolic and evolutionary patterns in the extreme acidophile Ferroplasma acidiphilum.</title>
        <authorList>
            <person name="Golyshina O.V."/>
            <person name="Kozyavkin S.A."/>
            <person name="Tatusov R.L."/>
            <person name="Slesarev A.I."/>
            <person name="Golyshin P.N."/>
        </authorList>
    </citation>
    <scope>NUCLEOTIDE SEQUENCE [LARGE SCALE GENOMIC DNA]</scope>
    <source>
        <strain evidence="4">Y</strain>
    </source>
</reference>
<organism evidence="3 4">
    <name type="scientific">Ferroplasma acidiphilum</name>
    <dbReference type="NCBI Taxonomy" id="74969"/>
    <lineage>
        <taxon>Archaea</taxon>
        <taxon>Methanobacteriati</taxon>
        <taxon>Thermoplasmatota</taxon>
        <taxon>Thermoplasmata</taxon>
        <taxon>Thermoplasmatales</taxon>
        <taxon>Ferroplasmaceae</taxon>
        <taxon>Ferroplasma</taxon>
    </lineage>
</organism>
<keyword evidence="4" id="KW-1185">Reference proteome</keyword>
<dbReference type="Proteomes" id="UP000192050">
    <property type="component" value="Chromosome"/>
</dbReference>
<dbReference type="PANTHER" id="PTHR33777">
    <property type="entry name" value="UPF0045 PROTEIN ECM15"/>
    <property type="match status" value="1"/>
</dbReference>
<dbReference type="RefSeq" id="WP_081143105.1">
    <property type="nucleotide sequence ID" value="NZ_CP015363.1"/>
</dbReference>
<dbReference type="Pfam" id="PF01910">
    <property type="entry name" value="Thiamine_BP"/>
    <property type="match status" value="1"/>
</dbReference>
<dbReference type="Gene3D" id="3.30.70.930">
    <property type="match status" value="1"/>
</dbReference>
<sequence>MIIADVTFYPIGKGVSVGDTIEKVVSRLKNNNSIKCYPNSMATVIECSNIDILMDAIKDAEKFIENMGFPRVETILRIDSRTDVENSVERKMKYVS</sequence>
<dbReference type="InterPro" id="IPR029756">
    <property type="entry name" value="MTH1187/YkoF-like"/>
</dbReference>
<dbReference type="InterPro" id="IPR051614">
    <property type="entry name" value="UPF0045_domain"/>
</dbReference>
<dbReference type="OrthoDB" id="10763at2157"/>
<evidence type="ECO:0000313" key="4">
    <source>
        <dbReference type="Proteomes" id="UP000192050"/>
    </source>
</evidence>
<dbReference type="SUPFAM" id="SSF89957">
    <property type="entry name" value="MTH1187/YkoF-like"/>
    <property type="match status" value="1"/>
</dbReference>
<proteinExistence type="inferred from homology"/>
<protein>
    <recommendedName>
        <fullName evidence="2">Thiamine-binding protein domain-containing protein</fullName>
    </recommendedName>
</protein>